<dbReference type="EMBL" id="PZZP01000001">
    <property type="protein sequence ID" value="PTM58770.1"/>
    <property type="molecule type" value="Genomic_DNA"/>
</dbReference>
<dbReference type="RefSeq" id="WP_107725528.1">
    <property type="nucleotide sequence ID" value="NZ_PZZP01000001.1"/>
</dbReference>
<evidence type="ECO:0000313" key="2">
    <source>
        <dbReference type="Proteomes" id="UP000241639"/>
    </source>
</evidence>
<reference evidence="1 2" key="1">
    <citation type="submission" date="2018-04" db="EMBL/GenBank/DDBJ databases">
        <title>Genomic Encyclopedia of Archaeal and Bacterial Type Strains, Phase II (KMG-II): from individual species to whole genera.</title>
        <authorList>
            <person name="Goeker M."/>
        </authorList>
    </citation>
    <scope>NUCLEOTIDE SEQUENCE [LARGE SCALE GENOMIC DNA]</scope>
    <source>
        <strain evidence="1 2">DSM 45169</strain>
    </source>
</reference>
<evidence type="ECO:0008006" key="3">
    <source>
        <dbReference type="Google" id="ProtNLM"/>
    </source>
</evidence>
<dbReference type="AlphaFoldDB" id="A0A2T4ZA55"/>
<protein>
    <recommendedName>
        <fullName evidence="3">Outer membrane lipoprotein-sorting protein</fullName>
    </recommendedName>
</protein>
<name>A0A2T4ZA55_9BACL</name>
<organism evidence="1 2">
    <name type="scientific">Desmospora activa DSM 45169</name>
    <dbReference type="NCBI Taxonomy" id="1121389"/>
    <lineage>
        <taxon>Bacteria</taxon>
        <taxon>Bacillati</taxon>
        <taxon>Bacillota</taxon>
        <taxon>Bacilli</taxon>
        <taxon>Bacillales</taxon>
        <taxon>Thermoactinomycetaceae</taxon>
        <taxon>Desmospora</taxon>
    </lineage>
</organism>
<keyword evidence="2" id="KW-1185">Reference proteome</keyword>
<proteinExistence type="predicted"/>
<gene>
    <name evidence="1" type="ORF">C8J48_1360</name>
</gene>
<dbReference type="OrthoDB" id="2988181at2"/>
<accession>A0A2T4ZA55</accession>
<dbReference type="PROSITE" id="PS51257">
    <property type="entry name" value="PROKAR_LIPOPROTEIN"/>
    <property type="match status" value="1"/>
</dbReference>
<dbReference type="Proteomes" id="UP000241639">
    <property type="component" value="Unassembled WGS sequence"/>
</dbReference>
<sequence length="222" mass="25568">MRIGLILLSVFFCVGLIGCIKHDSIAEQAPEETAEKEADTEQWDQVFLQRIETEMKKDQRDFTLSLQDGSSFAGKEKDGEWNLTSTDTEKEESIKAVQEDGMIKLTRGDQTEELSTRQFGLVAPQDHFQLVRDSVQRVNKETKAGQDWYVVDLNKEDLGDKLGHWMGKPYDQGAASQASRKFIFQYRFQFDENHLRQMVIRVTSLEDSDANELVEYTFEPDK</sequence>
<evidence type="ECO:0000313" key="1">
    <source>
        <dbReference type="EMBL" id="PTM58770.1"/>
    </source>
</evidence>
<comment type="caution">
    <text evidence="1">The sequence shown here is derived from an EMBL/GenBank/DDBJ whole genome shotgun (WGS) entry which is preliminary data.</text>
</comment>